<dbReference type="SUPFAM" id="SSF55681">
    <property type="entry name" value="Class II aaRS and biotin synthetases"/>
    <property type="match status" value="1"/>
</dbReference>
<feature type="domain" description="BPL/LPL catalytic" evidence="8">
    <location>
        <begin position="24"/>
        <end position="203"/>
    </location>
</feature>
<dbReference type="Gene3D" id="3.30.930.10">
    <property type="entry name" value="Bira Bifunctional Protein, Domain 2"/>
    <property type="match status" value="1"/>
</dbReference>
<dbReference type="PANTHER" id="PTHR12561:SF3">
    <property type="entry name" value="LIPOYLTRANSFERASE 1, MITOCHONDRIAL"/>
    <property type="match status" value="1"/>
</dbReference>
<evidence type="ECO:0000256" key="1">
    <source>
        <dbReference type="ARBA" id="ARBA00005085"/>
    </source>
</evidence>
<comment type="caution">
    <text evidence="9">The sequence shown here is derived from an EMBL/GenBank/DDBJ whole genome shotgun (WGS) entry which is preliminary data.</text>
</comment>
<accession>A0A1J5N7S1</accession>
<comment type="catalytic activity">
    <reaction evidence="7">
        <text>L-lysyl-[lipoyl-carrier protein] + (R)-lipoate + ATP = N(6)-[(R)-lipoyl]-L-lysyl-[lipoyl-carrier protein] + AMP + diphosphate + H(+)</text>
        <dbReference type="Rhea" id="RHEA:49288"/>
        <dbReference type="Rhea" id="RHEA-COMP:10500"/>
        <dbReference type="Rhea" id="RHEA-COMP:10502"/>
        <dbReference type="ChEBI" id="CHEBI:15378"/>
        <dbReference type="ChEBI" id="CHEBI:29969"/>
        <dbReference type="ChEBI" id="CHEBI:30616"/>
        <dbReference type="ChEBI" id="CHEBI:33019"/>
        <dbReference type="ChEBI" id="CHEBI:83088"/>
        <dbReference type="ChEBI" id="CHEBI:83099"/>
        <dbReference type="ChEBI" id="CHEBI:456215"/>
        <dbReference type="EC" id="6.3.1.20"/>
    </reaction>
</comment>
<reference evidence="9 10" key="1">
    <citation type="submission" date="2015-09" db="EMBL/GenBank/DDBJ databases">
        <title>Genome of Desulfovibrio dechloracetivorans BerOc1, a mercury methylating strain isolated from highly hydrocarbons and metals contaminated coastal sediments.</title>
        <authorList>
            <person name="Goni Urriza M."/>
            <person name="Gassie C."/>
            <person name="Bouchez O."/>
            <person name="Klopp C."/>
            <person name="Ranchou-Peyruse A."/>
            <person name="Remy G."/>
        </authorList>
    </citation>
    <scope>NUCLEOTIDE SEQUENCE [LARGE SCALE GENOMIC DNA]</scope>
    <source>
        <strain evidence="9 10">BerOc1</strain>
    </source>
</reference>
<keyword evidence="5" id="KW-0547">Nucleotide-binding</keyword>
<evidence type="ECO:0000256" key="6">
    <source>
        <dbReference type="ARBA" id="ARBA00022840"/>
    </source>
</evidence>
<dbReference type="Pfam" id="PF21948">
    <property type="entry name" value="LplA-B_cat"/>
    <property type="match status" value="1"/>
</dbReference>
<proteinExistence type="predicted"/>
<evidence type="ECO:0000256" key="5">
    <source>
        <dbReference type="ARBA" id="ARBA00022741"/>
    </source>
</evidence>
<dbReference type="GO" id="GO:0017118">
    <property type="term" value="F:lipoyltransferase activity"/>
    <property type="evidence" value="ECO:0007669"/>
    <property type="project" value="TreeGrafter"/>
</dbReference>
<dbReference type="RefSeq" id="WP_071546258.1">
    <property type="nucleotide sequence ID" value="NZ_LKAQ01000004.1"/>
</dbReference>
<dbReference type="EMBL" id="LKAQ01000004">
    <property type="protein sequence ID" value="OIQ50856.1"/>
    <property type="molecule type" value="Genomic_DNA"/>
</dbReference>
<comment type="pathway">
    <text evidence="1">Protein modification; protein lipoylation via exogenous pathway; protein N(6)-(lipoyl)lysine from lipoate: step 2/2.</text>
</comment>
<keyword evidence="4 9" id="KW-0436">Ligase</keyword>
<dbReference type="Pfam" id="PF10437">
    <property type="entry name" value="Lip_prot_lig_C"/>
    <property type="match status" value="1"/>
</dbReference>
<sequence>MRYIYNPSIDPAFNLAAEEWLLTESPDEIFMLWRNRPAVIVGRNQNTLAEIDETFTRERGIPVVRRLSGGGAVFHDLGNINFTFINHGTPSEGLDFERFTVPIQQALRSMGVECVFSGRNDLLIDGKKFSGNAQHFHGGRILHHGTLLFSSDMADLSGALRVDPEKYRDKAVKSVRSRVTNISSHLPAPMEVTDFIKTLMGFVSGGVSPDGMALTDGETEIIETMADRRYRTWDWNFGSSPAYNFAKRTRTDGGLLDVNLYVKKGRILTARLFGDYFGVRDVDELEKRLVGCRHERGEIEARLKDVALDEYLHGVTLPALLDCLF</sequence>
<evidence type="ECO:0000313" key="10">
    <source>
        <dbReference type="Proteomes" id="UP000181901"/>
    </source>
</evidence>
<protein>
    <recommendedName>
        <fullName evidence="3">lipoate--protein ligase</fullName>
        <ecNumber evidence="3">6.3.1.20</ecNumber>
    </recommendedName>
</protein>
<keyword evidence="10" id="KW-1185">Reference proteome</keyword>
<dbReference type="CDD" id="cd16443">
    <property type="entry name" value="LplA"/>
    <property type="match status" value="1"/>
</dbReference>
<evidence type="ECO:0000256" key="7">
    <source>
        <dbReference type="ARBA" id="ARBA00048037"/>
    </source>
</evidence>
<dbReference type="InterPro" id="IPR004143">
    <property type="entry name" value="BPL_LPL_catalytic"/>
</dbReference>
<dbReference type="GO" id="GO:0005524">
    <property type="term" value="F:ATP binding"/>
    <property type="evidence" value="ECO:0007669"/>
    <property type="project" value="UniProtKB-KW"/>
</dbReference>
<keyword evidence="6" id="KW-0067">ATP-binding</keyword>
<evidence type="ECO:0000256" key="4">
    <source>
        <dbReference type="ARBA" id="ARBA00022598"/>
    </source>
</evidence>
<dbReference type="GO" id="GO:0005737">
    <property type="term" value="C:cytoplasm"/>
    <property type="evidence" value="ECO:0007669"/>
    <property type="project" value="TreeGrafter"/>
</dbReference>
<name>A0A1J5N7S1_9BACT</name>
<dbReference type="InterPro" id="IPR019491">
    <property type="entry name" value="Lipoate_protein_ligase_C"/>
</dbReference>
<dbReference type="Gene3D" id="3.30.390.50">
    <property type="entry name" value="CO dehydrogenase flavoprotein, C-terminal domain"/>
    <property type="match status" value="1"/>
</dbReference>
<dbReference type="EC" id="6.3.1.20" evidence="3"/>
<dbReference type="AlphaFoldDB" id="A0A1J5N7S1"/>
<dbReference type="Proteomes" id="UP000181901">
    <property type="component" value="Unassembled WGS sequence"/>
</dbReference>
<evidence type="ECO:0000259" key="8">
    <source>
        <dbReference type="PROSITE" id="PS51733"/>
    </source>
</evidence>
<evidence type="ECO:0000256" key="2">
    <source>
        <dbReference type="ARBA" id="ARBA00005124"/>
    </source>
</evidence>
<evidence type="ECO:0000313" key="9">
    <source>
        <dbReference type="EMBL" id="OIQ50856.1"/>
    </source>
</evidence>
<dbReference type="OrthoDB" id="9787898at2"/>
<dbReference type="SUPFAM" id="SSF82649">
    <property type="entry name" value="SufE/NifU"/>
    <property type="match status" value="1"/>
</dbReference>
<dbReference type="PROSITE" id="PS51733">
    <property type="entry name" value="BPL_LPL_CATALYTIC"/>
    <property type="match status" value="1"/>
</dbReference>
<dbReference type="InterPro" id="IPR045864">
    <property type="entry name" value="aa-tRNA-synth_II/BPL/LPL"/>
</dbReference>
<comment type="pathway">
    <text evidence="2">Protein modification; protein lipoylation via exogenous pathway; protein N(6)-(lipoyl)lysine from lipoate: step 1/2.</text>
</comment>
<evidence type="ECO:0000256" key="3">
    <source>
        <dbReference type="ARBA" id="ARBA00012367"/>
    </source>
</evidence>
<dbReference type="PANTHER" id="PTHR12561">
    <property type="entry name" value="LIPOATE-PROTEIN LIGASE"/>
    <property type="match status" value="1"/>
</dbReference>
<organism evidence="9 10">
    <name type="scientific">Pseudodesulfovibrio hydrargyri</name>
    <dbReference type="NCBI Taxonomy" id="2125990"/>
    <lineage>
        <taxon>Bacteria</taxon>
        <taxon>Pseudomonadati</taxon>
        <taxon>Thermodesulfobacteriota</taxon>
        <taxon>Desulfovibrionia</taxon>
        <taxon>Desulfovibrionales</taxon>
        <taxon>Desulfovibrionaceae</taxon>
    </lineage>
</organism>
<dbReference type="GO" id="GO:0009249">
    <property type="term" value="P:protein lipoylation"/>
    <property type="evidence" value="ECO:0007669"/>
    <property type="project" value="InterPro"/>
</dbReference>
<dbReference type="UniPathway" id="UPA00537">
    <property type="reaction ID" value="UER00594"/>
</dbReference>
<dbReference type="NCBIfam" id="TIGR00545">
    <property type="entry name" value="lipoyltrans"/>
    <property type="match status" value="1"/>
</dbReference>
<dbReference type="GO" id="GO:0016979">
    <property type="term" value="F:lipoate-protein ligase activity"/>
    <property type="evidence" value="ECO:0007669"/>
    <property type="project" value="UniProtKB-EC"/>
</dbReference>
<gene>
    <name evidence="9" type="primary">lplJ</name>
    <name evidence="9" type="ORF">BerOc1_02798</name>
</gene>
<dbReference type="InterPro" id="IPR004562">
    <property type="entry name" value="LipoylTrfase_LipoateP_Ligase"/>
</dbReference>